<organism evidence="1 2">
    <name type="scientific">Plesiomonas shigelloides 302-73</name>
    <dbReference type="NCBI Taxonomy" id="1315976"/>
    <lineage>
        <taxon>Bacteria</taxon>
        <taxon>Pseudomonadati</taxon>
        <taxon>Pseudomonadota</taxon>
        <taxon>Gammaproteobacteria</taxon>
        <taxon>Enterobacterales</taxon>
        <taxon>Enterobacteriaceae</taxon>
        <taxon>Plesiomonas</taxon>
    </lineage>
</organism>
<accession>R8AR55</accession>
<evidence type="ECO:0000313" key="1">
    <source>
        <dbReference type="EMBL" id="EON88797.1"/>
    </source>
</evidence>
<dbReference type="Pfam" id="PF05666">
    <property type="entry name" value="YcgJ"/>
    <property type="match status" value="1"/>
</dbReference>
<keyword evidence="2" id="KW-1185">Reference proteome</keyword>
<dbReference type="Proteomes" id="UP000014012">
    <property type="component" value="Unassembled WGS sequence"/>
</dbReference>
<dbReference type="RefSeq" id="WP_010863314.1">
    <property type="nucleotide sequence ID" value="NZ_KB944508.1"/>
</dbReference>
<evidence type="ECO:0000313" key="2">
    <source>
        <dbReference type="Proteomes" id="UP000014012"/>
    </source>
</evidence>
<gene>
    <name evidence="1" type="ORF">PLESHI_08459</name>
</gene>
<dbReference type="AlphaFoldDB" id="R8AR55"/>
<dbReference type="InterPro" id="IPR008617">
    <property type="entry name" value="Uncharacterised_YcgJ"/>
</dbReference>
<dbReference type="EMBL" id="AQQO01000049">
    <property type="protein sequence ID" value="EON88797.1"/>
    <property type="molecule type" value="Genomic_DNA"/>
</dbReference>
<reference evidence="1 2" key="1">
    <citation type="journal article" date="2013" name="Genome Announc.">
        <title>Genome Sequence of Plesiomonas shigelloides Strain 302-73 (Serotype O1).</title>
        <authorList>
            <person name="Pique N."/>
            <person name="Aquilini E."/>
            <person name="Alioto T."/>
            <person name="Minana-Galbis D."/>
            <person name="Tomas J.M."/>
        </authorList>
    </citation>
    <scope>NUCLEOTIDE SEQUENCE [LARGE SCALE GENOMIC DNA]</scope>
    <source>
        <strain evidence="1 2">302-73</strain>
    </source>
</reference>
<protein>
    <submittedName>
        <fullName evidence="1">Uncharacterized protein</fullName>
    </submittedName>
</protein>
<dbReference type="HOGENOM" id="CLU_2094590_0_0_6"/>
<sequence>MNPFWNVICLFMVLAVPYESLFISYKSWVYSPEDGVVCDKGKKQCFNGLGFSPELTKQYFDEDQVHTSDSVPKLVQLSNNVICDFDSKQCKSDIYGKDEYYERILFLNNQLISSINR</sequence>
<name>R8AR55_PLESH</name>
<proteinExistence type="predicted"/>
<comment type="caution">
    <text evidence="1">The sequence shown here is derived from an EMBL/GenBank/DDBJ whole genome shotgun (WGS) entry which is preliminary data.</text>
</comment>